<evidence type="ECO:0000313" key="1">
    <source>
        <dbReference type="EMBL" id="TGX81760.1"/>
    </source>
</evidence>
<reference evidence="1" key="1">
    <citation type="submission" date="2019-04" db="EMBL/GenBank/DDBJ databases">
        <title>Microbes associate with the intestines of laboratory mice.</title>
        <authorList>
            <person name="Navarre W."/>
            <person name="Wong E."/>
            <person name="Huang K."/>
            <person name="Tropini C."/>
            <person name="Ng K."/>
            <person name="Yu B."/>
        </authorList>
    </citation>
    <scope>NUCLEOTIDE SEQUENCE</scope>
    <source>
        <strain evidence="1">NM73_A23</strain>
    </source>
</reference>
<sequence>MIKSITIKITVIVLFMTWFNSPINAQRYWFQWMNVPDSISEKLVSAYGSYDVGAGRNVSRLGSYDDFEFENGIYAYKGMGPHYPVKNYLYYDKQLFFFMHRHIVTRCLS</sequence>
<name>A0AC61QPC5_9BACT</name>
<organism evidence="1 2">
    <name type="scientific">Palleniella muris</name>
    <dbReference type="NCBI Taxonomy" id="3038145"/>
    <lineage>
        <taxon>Bacteria</taxon>
        <taxon>Pseudomonadati</taxon>
        <taxon>Bacteroidota</taxon>
        <taxon>Bacteroidia</taxon>
        <taxon>Bacteroidales</taxon>
        <taxon>Prevotellaceae</taxon>
        <taxon>Palleniella</taxon>
    </lineage>
</organism>
<accession>A0AC61QPC5</accession>
<dbReference type="Proteomes" id="UP000308886">
    <property type="component" value="Unassembled WGS sequence"/>
</dbReference>
<evidence type="ECO:0000313" key="2">
    <source>
        <dbReference type="Proteomes" id="UP000308886"/>
    </source>
</evidence>
<protein>
    <submittedName>
        <fullName evidence="1">Uncharacterized protein</fullName>
    </submittedName>
</protein>
<dbReference type="EMBL" id="SRZC01000014">
    <property type="protein sequence ID" value="TGX81760.1"/>
    <property type="molecule type" value="Genomic_DNA"/>
</dbReference>
<gene>
    <name evidence="1" type="ORF">E5358_09535</name>
</gene>
<comment type="caution">
    <text evidence="1">The sequence shown here is derived from an EMBL/GenBank/DDBJ whole genome shotgun (WGS) entry which is preliminary data.</text>
</comment>
<keyword evidence="2" id="KW-1185">Reference proteome</keyword>
<proteinExistence type="predicted"/>